<dbReference type="GO" id="GO:1990351">
    <property type="term" value="C:transporter complex"/>
    <property type="evidence" value="ECO:0007669"/>
    <property type="project" value="TreeGrafter"/>
</dbReference>
<gene>
    <name evidence="4 7" type="primary">lptD</name>
    <name evidence="7" type="ORF">H9847_09230</name>
</gene>
<dbReference type="AlphaFoldDB" id="A0A948WZQ0"/>
<dbReference type="PANTHER" id="PTHR30189:SF1">
    <property type="entry name" value="LPS-ASSEMBLY PROTEIN LPTD"/>
    <property type="match status" value="1"/>
</dbReference>
<name>A0A948WZQ0_9GAMM</name>
<dbReference type="GO" id="GO:0043165">
    <property type="term" value="P:Gram-negative-bacterium-type cell outer membrane assembly"/>
    <property type="evidence" value="ECO:0007669"/>
    <property type="project" value="UniProtKB-UniRule"/>
</dbReference>
<comment type="caution">
    <text evidence="7">The sequence shown here is derived from an EMBL/GenBank/DDBJ whole genome shotgun (WGS) entry which is preliminary data.</text>
</comment>
<sequence precursor="true">MKLQAPSSSHLKLNALALALTCVLYSPSYSWAQEQNNGLSAASPALNASDPRPAHERQVQSFAAPKTMAQAAAEQITANPSGPVLATDDPLVRQRQQRLAQVTSFATSAYETMVNNVTTQLYLENRQLAASSTFPLRLLTRLRSNPWRPAPFMPVPERDIYCYYGIPAYSVPQEYDPNTEPVEITADSVTGSVDQNITYSGNVSIKQADKTFQADEATYNRVTGEISTRGNITFSGPALTMSSHGAINSNLNTQITEVLDSSFQLNGSVASGSSDKIIVDNKQKISTIENISFTTCPTGDNSWHLEADEVVLEQGEAYGKAYGATLYVKDVPVFYLPYVNFPISNKRKSGLLYPSFAISSDSGFEYEQPIYFNIAPNYDYTFSPRIMTKRGILLKNQFRYMPWADTEGTFELDYIPQDNEWELSRDDNDARYMVRWDHTSSFFKDDLTVEVDYQRVRSKDYDYLNDIGSEGSNVTDDHLKQSLLTTYDRSNYNLSLEVRDYQQLLPDDLVYYRPFALLPRLTAQYYDTFGPVTFNVQSELSRFSASSDAQAANFTTNRFHIEPDIGYQIFNNRGTSVTANVRGFFTHYDQDDLDKMPDYYTNNLGFTNLSSSTTRSLYMLQLHGKTTLERKVLDLRHTQTLEPEVQYQFIPYEDQNDIALYDTTDRMNDYYSNFSFRRFTGYDRIPDLNRIAVGFSSRLLDAHDRELLRVGVSQSYSFVPTRVTLNPNDPNDLYPRTPLSVFFNAQPFPGFTTHASASFNTEDSTLSSWNAMAQYRNEEGLLLQVSYRFADQGNRSISNNIIDLKQLGVVAKVPLNERFSVSLASYRDFEQDENIDTKVAVKYEECCWSLAFVYENYNSCDWDSLSRESDHRIGVVFEFKGVGAVNITGSKDNNYTDTRLLNYFDPTNLSQ</sequence>
<dbReference type="InterPro" id="IPR020889">
    <property type="entry name" value="LipoPS_assembly_LptD"/>
</dbReference>
<reference evidence="7" key="2">
    <citation type="submission" date="2021-04" db="EMBL/GenBank/DDBJ databases">
        <authorList>
            <person name="Gilroy R."/>
        </authorList>
    </citation>
    <scope>NUCLEOTIDE SEQUENCE</scope>
    <source>
        <strain evidence="7">378</strain>
    </source>
</reference>
<dbReference type="Gene3D" id="2.60.450.10">
    <property type="entry name" value="Lipopolysaccharide (LPS) transport protein A like domain"/>
    <property type="match status" value="1"/>
</dbReference>
<accession>A0A948WZQ0</accession>
<dbReference type="InterPro" id="IPR007543">
    <property type="entry name" value="LptD_C"/>
</dbReference>
<comment type="similarity">
    <text evidence="4">Belongs to the LptD family.</text>
</comment>
<keyword evidence="2 4" id="KW-0472">Membrane</keyword>
<organism evidence="7 8">
    <name type="scientific">Candidatus Anaerobiospirillum pullicola</name>
    <dbReference type="NCBI Taxonomy" id="2838451"/>
    <lineage>
        <taxon>Bacteria</taxon>
        <taxon>Pseudomonadati</taxon>
        <taxon>Pseudomonadota</taxon>
        <taxon>Gammaproteobacteria</taxon>
        <taxon>Aeromonadales</taxon>
        <taxon>Succinivibrionaceae</taxon>
        <taxon>Anaerobiospirillum</taxon>
    </lineage>
</organism>
<evidence type="ECO:0000256" key="4">
    <source>
        <dbReference type="HAMAP-Rule" id="MF_01411"/>
    </source>
</evidence>
<evidence type="ECO:0000256" key="3">
    <source>
        <dbReference type="ARBA" id="ARBA00023237"/>
    </source>
</evidence>
<dbReference type="PANTHER" id="PTHR30189">
    <property type="entry name" value="LPS-ASSEMBLY PROTEIN"/>
    <property type="match status" value="1"/>
</dbReference>
<dbReference type="GO" id="GO:0009279">
    <property type="term" value="C:cell outer membrane"/>
    <property type="evidence" value="ECO:0007669"/>
    <property type="project" value="UniProtKB-SubCell"/>
</dbReference>
<dbReference type="Pfam" id="PF03968">
    <property type="entry name" value="LptD_N"/>
    <property type="match status" value="1"/>
</dbReference>
<comment type="subcellular location">
    <subcellularLocation>
        <location evidence="4">Cell outer membrane</location>
    </subcellularLocation>
</comment>
<dbReference type="Pfam" id="PF04453">
    <property type="entry name" value="LptD"/>
    <property type="match status" value="1"/>
</dbReference>
<proteinExistence type="inferred from homology"/>
<dbReference type="InterPro" id="IPR050218">
    <property type="entry name" value="LptD"/>
</dbReference>
<comment type="caution">
    <text evidence="4">Lacks conserved residue(s) required for the propagation of feature annotation.</text>
</comment>
<feature type="signal peptide" evidence="4">
    <location>
        <begin position="1"/>
        <end position="32"/>
    </location>
</feature>
<feature type="chain" id="PRO_5038184048" description="LPS-assembly protein LptD" evidence="4">
    <location>
        <begin position="33"/>
        <end position="911"/>
    </location>
</feature>
<evidence type="ECO:0000313" key="8">
    <source>
        <dbReference type="Proteomes" id="UP000733611"/>
    </source>
</evidence>
<keyword evidence="3 4" id="KW-0998">Cell outer membrane</keyword>
<dbReference type="Proteomes" id="UP000733611">
    <property type="component" value="Unassembled WGS sequence"/>
</dbReference>
<comment type="subunit">
    <text evidence="4">Component of the lipopolysaccharide transport and assembly complex. Interacts with LptE and LptA.</text>
</comment>
<dbReference type="GO" id="GO:0015920">
    <property type="term" value="P:lipopolysaccharide transport"/>
    <property type="evidence" value="ECO:0007669"/>
    <property type="project" value="InterPro"/>
</dbReference>
<dbReference type="HAMAP" id="MF_01411">
    <property type="entry name" value="LPS_assembly_LptD"/>
    <property type="match status" value="1"/>
</dbReference>
<protein>
    <recommendedName>
        <fullName evidence="4">LPS-assembly protein LptD</fullName>
    </recommendedName>
</protein>
<evidence type="ECO:0000256" key="2">
    <source>
        <dbReference type="ARBA" id="ARBA00023136"/>
    </source>
</evidence>
<evidence type="ECO:0000259" key="6">
    <source>
        <dbReference type="Pfam" id="PF04453"/>
    </source>
</evidence>
<reference evidence="7" key="1">
    <citation type="journal article" date="2021" name="PeerJ">
        <title>Extensive microbial diversity within the chicken gut microbiome revealed by metagenomics and culture.</title>
        <authorList>
            <person name="Gilroy R."/>
            <person name="Ravi A."/>
            <person name="Getino M."/>
            <person name="Pursley I."/>
            <person name="Horton D.L."/>
            <person name="Alikhan N.F."/>
            <person name="Baker D."/>
            <person name="Gharbi K."/>
            <person name="Hall N."/>
            <person name="Watson M."/>
            <person name="Adriaenssens E.M."/>
            <person name="Foster-Nyarko E."/>
            <person name="Jarju S."/>
            <person name="Secka A."/>
            <person name="Antonio M."/>
            <person name="Oren A."/>
            <person name="Chaudhuri R.R."/>
            <person name="La Ragione R."/>
            <person name="Hildebrand F."/>
            <person name="Pallen M.J."/>
        </authorList>
    </citation>
    <scope>NUCLEOTIDE SEQUENCE</scope>
    <source>
        <strain evidence="7">378</strain>
    </source>
</reference>
<evidence type="ECO:0000313" key="7">
    <source>
        <dbReference type="EMBL" id="MBU3845023.1"/>
    </source>
</evidence>
<keyword evidence="1 4" id="KW-0732">Signal</keyword>
<evidence type="ECO:0000259" key="5">
    <source>
        <dbReference type="Pfam" id="PF03968"/>
    </source>
</evidence>
<dbReference type="EMBL" id="JAHLFE010000188">
    <property type="protein sequence ID" value="MBU3845023.1"/>
    <property type="molecule type" value="Genomic_DNA"/>
</dbReference>
<evidence type="ECO:0000256" key="1">
    <source>
        <dbReference type="ARBA" id="ARBA00022729"/>
    </source>
</evidence>
<comment type="function">
    <text evidence="4">Together with LptE, is involved in the assembly of lipopolysaccharide (LPS) at the surface of the outer membrane.</text>
</comment>
<feature type="domain" description="LptD C-terminal" evidence="6">
    <location>
        <begin position="430"/>
        <end position="818"/>
    </location>
</feature>
<feature type="domain" description="Organic solvent tolerance-like N-terminal" evidence="5">
    <location>
        <begin position="183"/>
        <end position="314"/>
    </location>
</feature>
<dbReference type="InterPro" id="IPR005653">
    <property type="entry name" value="OstA-like_N"/>
</dbReference>